<evidence type="ECO:0008006" key="3">
    <source>
        <dbReference type="Google" id="ProtNLM"/>
    </source>
</evidence>
<evidence type="ECO:0000313" key="1">
    <source>
        <dbReference type="EMBL" id="AIL43957.1"/>
    </source>
</evidence>
<name>A0A077E8T0_9FLAO</name>
<dbReference type="SUPFAM" id="SSF82784">
    <property type="entry name" value="OsmC-like"/>
    <property type="match status" value="1"/>
</dbReference>
<sequence>MAKALISQQNYYTDVELDSYRVHVDEPKNVGGQNLGPKPTELLDAALASCTAITLKMYADRKQWNLGDLYVEAKRIVNTKGESTFRISLSTNVELSDEQKDKLLEIAEKCPVHKMLDQNEMKTSWI</sequence>
<dbReference type="InterPro" id="IPR003718">
    <property type="entry name" value="OsmC/Ohr_fam"/>
</dbReference>
<organism evidence="1 2">
    <name type="scientific">Elizabethkingia anophelis NUHP1</name>
    <dbReference type="NCBI Taxonomy" id="1338011"/>
    <lineage>
        <taxon>Bacteria</taxon>
        <taxon>Pseudomonadati</taxon>
        <taxon>Bacteroidota</taxon>
        <taxon>Flavobacteriia</taxon>
        <taxon>Flavobacteriales</taxon>
        <taxon>Weeksellaceae</taxon>
        <taxon>Elizabethkingia</taxon>
    </lineage>
</organism>
<dbReference type="PANTHER" id="PTHR39624:SF2">
    <property type="entry name" value="OSMC-LIKE PROTEIN"/>
    <property type="match status" value="1"/>
</dbReference>
<accession>A0A077E8T0</accession>
<gene>
    <name evidence="1" type="ORF">BD94_0182</name>
</gene>
<dbReference type="KEGG" id="eao:BD94_0182"/>
<dbReference type="AlphaFoldDB" id="A0A077E8T0"/>
<dbReference type="RefSeq" id="WP_024565420.1">
    <property type="nucleotide sequence ID" value="NZ_CP007547.1"/>
</dbReference>
<dbReference type="PANTHER" id="PTHR39624">
    <property type="entry name" value="PROTEIN INVOLVED IN RIMO-MEDIATED BETA-METHYLTHIOLATION OF RIBOSOMAL PROTEIN S12 YCAO"/>
    <property type="match status" value="1"/>
</dbReference>
<dbReference type="Proteomes" id="UP000028933">
    <property type="component" value="Chromosome"/>
</dbReference>
<dbReference type="STRING" id="1338011.BD94_0182"/>
<dbReference type="InterPro" id="IPR036102">
    <property type="entry name" value="OsmC/Ohrsf"/>
</dbReference>
<dbReference type="eggNOG" id="COG1765">
    <property type="taxonomic scope" value="Bacteria"/>
</dbReference>
<reference evidence="1 2" key="1">
    <citation type="journal article" date="2013" name="Lancet">
        <title>First case of E anophelis outbreak in an intensive-care unit.</title>
        <authorList>
            <person name="Teo J."/>
            <person name="Tan S.Y."/>
            <person name="Tay M."/>
            <person name="Ding Y."/>
            <person name="Kjelleberg S."/>
            <person name="Givskov M."/>
            <person name="Lin R.T."/>
            <person name="Yang L."/>
        </authorList>
    </citation>
    <scope>NUCLEOTIDE SEQUENCE [LARGE SCALE GENOMIC DNA]</scope>
    <source>
        <strain evidence="1 2">NUHP1</strain>
    </source>
</reference>
<dbReference type="Gene3D" id="3.30.300.20">
    <property type="match status" value="1"/>
</dbReference>
<dbReference type="EMBL" id="CP007547">
    <property type="protein sequence ID" value="AIL43957.1"/>
    <property type="molecule type" value="Genomic_DNA"/>
</dbReference>
<dbReference type="InterPro" id="IPR015946">
    <property type="entry name" value="KH_dom-like_a/b"/>
</dbReference>
<dbReference type="HOGENOM" id="CLU_100275_4_0_10"/>
<dbReference type="Pfam" id="PF02566">
    <property type="entry name" value="OsmC"/>
    <property type="match status" value="1"/>
</dbReference>
<evidence type="ECO:0000313" key="2">
    <source>
        <dbReference type="Proteomes" id="UP000028933"/>
    </source>
</evidence>
<proteinExistence type="predicted"/>
<protein>
    <recommendedName>
        <fullName evidence="3">OsmC/Ohr family protein</fullName>
    </recommendedName>
</protein>